<protein>
    <submittedName>
        <fullName evidence="2">2-polyprenyl-3-methyl-5-hydroxy-6-metoxy-1, 4-benzoquinol methylase</fullName>
    </submittedName>
</protein>
<evidence type="ECO:0000313" key="2">
    <source>
        <dbReference type="EMBL" id="MBB4039578.1"/>
    </source>
</evidence>
<dbReference type="RefSeq" id="WP_027317523.1">
    <property type="nucleotide sequence ID" value="NZ_JACIDC010000003.1"/>
</dbReference>
<keyword evidence="2" id="KW-0489">Methyltransferase</keyword>
<comment type="caution">
    <text evidence="2">The sequence shown here is derived from an EMBL/GenBank/DDBJ whole genome shotgun (WGS) entry which is preliminary data.</text>
</comment>
<proteinExistence type="predicted"/>
<gene>
    <name evidence="2" type="ORF">GGR34_001220</name>
</gene>
<dbReference type="SUPFAM" id="SSF53335">
    <property type="entry name" value="S-adenosyl-L-methionine-dependent methyltransferases"/>
    <property type="match status" value="1"/>
</dbReference>
<dbReference type="AlphaFoldDB" id="A0A7W6IDP8"/>
<name>A0A7W6IDP8_9HYPH</name>
<evidence type="ECO:0000313" key="3">
    <source>
        <dbReference type="Proteomes" id="UP000519439"/>
    </source>
</evidence>
<organism evidence="2 3">
    <name type="scientific">Microvirga flocculans</name>
    <dbReference type="NCBI Taxonomy" id="217168"/>
    <lineage>
        <taxon>Bacteria</taxon>
        <taxon>Pseudomonadati</taxon>
        <taxon>Pseudomonadota</taxon>
        <taxon>Alphaproteobacteria</taxon>
        <taxon>Hyphomicrobiales</taxon>
        <taxon>Methylobacteriaceae</taxon>
        <taxon>Microvirga</taxon>
    </lineage>
</organism>
<keyword evidence="3" id="KW-1185">Reference proteome</keyword>
<dbReference type="CDD" id="cd02440">
    <property type="entry name" value="AdoMet_MTases"/>
    <property type="match status" value="1"/>
</dbReference>
<accession>A0A7W6IDP8</accession>
<dbReference type="Gene3D" id="3.40.50.150">
    <property type="entry name" value="Vaccinia Virus protein VP39"/>
    <property type="match status" value="1"/>
</dbReference>
<feature type="domain" description="Methyltransferase" evidence="1">
    <location>
        <begin position="43"/>
        <end position="156"/>
    </location>
</feature>
<evidence type="ECO:0000259" key="1">
    <source>
        <dbReference type="Pfam" id="PF13847"/>
    </source>
</evidence>
<keyword evidence="2" id="KW-0808">Transferase</keyword>
<dbReference type="EMBL" id="JACIDC010000003">
    <property type="protein sequence ID" value="MBB4039578.1"/>
    <property type="molecule type" value="Genomic_DNA"/>
</dbReference>
<dbReference type="InterPro" id="IPR029063">
    <property type="entry name" value="SAM-dependent_MTases_sf"/>
</dbReference>
<dbReference type="InterPro" id="IPR025714">
    <property type="entry name" value="Methyltranfer_dom"/>
</dbReference>
<dbReference type="GO" id="GO:0032259">
    <property type="term" value="P:methylation"/>
    <property type="evidence" value="ECO:0007669"/>
    <property type="project" value="UniProtKB-KW"/>
</dbReference>
<reference evidence="2 3" key="1">
    <citation type="submission" date="2020-08" db="EMBL/GenBank/DDBJ databases">
        <title>Genomic Encyclopedia of Type Strains, Phase IV (KMG-IV): sequencing the most valuable type-strain genomes for metagenomic binning, comparative biology and taxonomic classification.</title>
        <authorList>
            <person name="Goeker M."/>
        </authorList>
    </citation>
    <scope>NUCLEOTIDE SEQUENCE [LARGE SCALE GENOMIC DNA]</scope>
    <source>
        <strain evidence="2 3">DSM 15743</strain>
    </source>
</reference>
<sequence length="179" mass="20375">MKTATDLDEFYDRDDPWDYETTPDDVVRKRRLSEVLPTLTPQRTLDIGCGDGFVTFDLPGSEVVGIDLASRAISAANRKATARPDAARFKFEVASFFDLTASKFGKFDLIVITGVIYKEYLGQSSALVHAIVDDLLQQDGFLISCHIDEWTTSRFPYTLLDTSFYSYRNYIHRLEVHKK</sequence>
<dbReference type="GO" id="GO:0008168">
    <property type="term" value="F:methyltransferase activity"/>
    <property type="evidence" value="ECO:0007669"/>
    <property type="project" value="UniProtKB-KW"/>
</dbReference>
<dbReference type="Pfam" id="PF13847">
    <property type="entry name" value="Methyltransf_31"/>
    <property type="match status" value="1"/>
</dbReference>
<dbReference type="Proteomes" id="UP000519439">
    <property type="component" value="Unassembled WGS sequence"/>
</dbReference>